<keyword evidence="5" id="KW-0325">Glycoprotein</keyword>
<accession>A0A521DUF5</accession>
<keyword evidence="8" id="KW-1185">Reference proteome</keyword>
<evidence type="ECO:0000256" key="3">
    <source>
        <dbReference type="ARBA" id="ARBA00022729"/>
    </source>
</evidence>
<evidence type="ECO:0000256" key="4">
    <source>
        <dbReference type="ARBA" id="ARBA00022801"/>
    </source>
</evidence>
<evidence type="ECO:0000313" key="7">
    <source>
        <dbReference type="EMBL" id="SMO75356.1"/>
    </source>
</evidence>
<protein>
    <submittedName>
        <fullName evidence="7">Carboxypeptidase C (Cathepsin A)</fullName>
    </submittedName>
</protein>
<feature type="signal peptide" evidence="6">
    <location>
        <begin position="1"/>
        <end position="26"/>
    </location>
</feature>
<name>A0A521DUF5_9BACT</name>
<evidence type="ECO:0000256" key="2">
    <source>
        <dbReference type="ARBA" id="ARBA00022670"/>
    </source>
</evidence>
<dbReference type="PANTHER" id="PTHR11802">
    <property type="entry name" value="SERINE PROTEASE FAMILY S10 SERINE CARBOXYPEPTIDASE"/>
    <property type="match status" value="1"/>
</dbReference>
<evidence type="ECO:0000256" key="6">
    <source>
        <dbReference type="SAM" id="SignalP"/>
    </source>
</evidence>
<dbReference type="InterPro" id="IPR029058">
    <property type="entry name" value="AB_hydrolase_fold"/>
</dbReference>
<keyword evidence="3 6" id="KW-0732">Signal</keyword>
<dbReference type="GO" id="GO:0004185">
    <property type="term" value="F:serine-type carboxypeptidase activity"/>
    <property type="evidence" value="ECO:0007669"/>
    <property type="project" value="InterPro"/>
</dbReference>
<proteinExistence type="predicted"/>
<dbReference type="Gene3D" id="3.40.50.1820">
    <property type="entry name" value="alpha/beta hydrolase"/>
    <property type="match status" value="1"/>
</dbReference>
<dbReference type="GO" id="GO:0006508">
    <property type="term" value="P:proteolysis"/>
    <property type="evidence" value="ECO:0007669"/>
    <property type="project" value="UniProtKB-KW"/>
</dbReference>
<dbReference type="Pfam" id="PF00450">
    <property type="entry name" value="Peptidase_S10"/>
    <property type="match status" value="1"/>
</dbReference>
<gene>
    <name evidence="7" type="ORF">SAMN06265219_109122</name>
</gene>
<dbReference type="Proteomes" id="UP000317557">
    <property type="component" value="Unassembled WGS sequence"/>
</dbReference>
<evidence type="ECO:0000256" key="5">
    <source>
        <dbReference type="ARBA" id="ARBA00023180"/>
    </source>
</evidence>
<dbReference type="InterPro" id="IPR001563">
    <property type="entry name" value="Peptidase_S10"/>
</dbReference>
<sequence length="506" mass="57695">MNAVKALITGIILGMMLMGHPSQLLAQQETEEPISLRSSKVDWSKTTEHETRIKGQRVPYTTTVGNQPVWNEDGKPIASLFYTYYERSDVDDHSRRPLVISFNGGPGSASVWMHIGYTGPKMLNIDEEGFPLQPYGVKDNPHSILDVADIVFVNPVNVAFSRILDEETKRETFFGVNADVEYLADWIDTFVSRQNRWPSPKYLIGESYGTTRVSGLANRLQSSHWMYLNGVILVSPTGLGIDREGPVEDALPLPYFTATAWYHEALDNSFQQQDLDDILPEVEAFTINEYIPALAKGGFIEEAEKQRIAEQVSEYSGIDKQAILDRNLRISTSFFWKELLRDEGLTVGRLDSRYRGVDRENGGERYDFDPALSAWNHAFTPAINHYLRSELGYETDLQYWTFGPVHPWDRTRNNTGEELREAMAQNPFLQVMIQSGYYDGGTNYFDAKYTMWNLDPSGKLTDRLSFKGYRSGHMMYLRAEDLESSNEDIRTFIEASIPEEDLPAKY</sequence>
<evidence type="ECO:0000256" key="1">
    <source>
        <dbReference type="ARBA" id="ARBA00022645"/>
    </source>
</evidence>
<dbReference type="SUPFAM" id="SSF53474">
    <property type="entry name" value="alpha/beta-Hydrolases"/>
    <property type="match status" value="1"/>
</dbReference>
<reference evidence="7 8" key="1">
    <citation type="submission" date="2017-05" db="EMBL/GenBank/DDBJ databases">
        <authorList>
            <person name="Varghese N."/>
            <person name="Submissions S."/>
        </authorList>
    </citation>
    <scope>NUCLEOTIDE SEQUENCE [LARGE SCALE GENOMIC DNA]</scope>
    <source>
        <strain evidence="7 8">DSM 21985</strain>
    </source>
</reference>
<feature type="chain" id="PRO_5022011285" evidence="6">
    <location>
        <begin position="27"/>
        <end position="506"/>
    </location>
</feature>
<dbReference type="AlphaFoldDB" id="A0A521DUF5"/>
<dbReference type="EMBL" id="FXTP01000009">
    <property type="protein sequence ID" value="SMO75356.1"/>
    <property type="molecule type" value="Genomic_DNA"/>
</dbReference>
<keyword evidence="1 7" id="KW-0121">Carboxypeptidase</keyword>
<evidence type="ECO:0000313" key="8">
    <source>
        <dbReference type="Proteomes" id="UP000317557"/>
    </source>
</evidence>
<keyword evidence="4" id="KW-0378">Hydrolase</keyword>
<organism evidence="7 8">
    <name type="scientific">Gracilimonas mengyeensis</name>
    <dbReference type="NCBI Taxonomy" id="1302730"/>
    <lineage>
        <taxon>Bacteria</taxon>
        <taxon>Pseudomonadati</taxon>
        <taxon>Balneolota</taxon>
        <taxon>Balneolia</taxon>
        <taxon>Balneolales</taxon>
        <taxon>Balneolaceae</taxon>
        <taxon>Gracilimonas</taxon>
    </lineage>
</organism>
<dbReference type="PANTHER" id="PTHR11802:SF3">
    <property type="entry name" value="RETINOID-INDUCIBLE SERINE CARBOXYPEPTIDASE"/>
    <property type="match status" value="1"/>
</dbReference>
<keyword evidence="2" id="KW-0645">Protease</keyword>